<evidence type="ECO:0000313" key="1">
    <source>
        <dbReference type="EMBL" id="MEF3081911.1"/>
    </source>
</evidence>
<organism evidence="1 2">
    <name type="scientific">Luteimonas flava</name>
    <dbReference type="NCBI Taxonomy" id="3115822"/>
    <lineage>
        <taxon>Bacteria</taxon>
        <taxon>Pseudomonadati</taxon>
        <taxon>Pseudomonadota</taxon>
        <taxon>Gammaproteobacteria</taxon>
        <taxon>Lysobacterales</taxon>
        <taxon>Lysobacteraceae</taxon>
        <taxon>Luteimonas</taxon>
    </lineage>
</organism>
<evidence type="ECO:0000313" key="2">
    <source>
        <dbReference type="Proteomes" id="UP001358324"/>
    </source>
</evidence>
<comment type="caution">
    <text evidence="1">The sequence shown here is derived from an EMBL/GenBank/DDBJ whole genome shotgun (WGS) entry which is preliminary data.</text>
</comment>
<dbReference type="RefSeq" id="WP_332077625.1">
    <property type="nucleotide sequence ID" value="NZ_JAZHBM010000001.1"/>
</dbReference>
<sequence>MRWLTEPMWRLVALILARPRIAAWLIQRAKRTPYFHIDGYMQRWWLFNPYPSDRSMSDAERGRVKRFNWLASVRIHHILREDRAAHHHDHPWNARTIILRGYYEEVRIERGLHTLGEWMPVSTRRDPGETAGLRFGEYHHIRRVSPLGAWTLFITWRYRGSWGFNVGGVKVPHREYAKRYPERRA</sequence>
<protein>
    <submittedName>
        <fullName evidence="1">Uncharacterized protein</fullName>
    </submittedName>
</protein>
<accession>A0ABU7WD53</accession>
<keyword evidence="2" id="KW-1185">Reference proteome</keyword>
<name>A0ABU7WD53_9GAMM</name>
<reference evidence="1 2" key="1">
    <citation type="submission" date="2024-01" db="EMBL/GenBank/DDBJ databases">
        <title>Novel species of the genus Luteimonas isolated from rivers.</title>
        <authorList>
            <person name="Lu H."/>
        </authorList>
    </citation>
    <scope>NUCLEOTIDE SEQUENCE [LARGE SCALE GENOMIC DNA]</scope>
    <source>
        <strain evidence="1 2">SMYT11W</strain>
    </source>
</reference>
<dbReference type="Proteomes" id="UP001358324">
    <property type="component" value="Unassembled WGS sequence"/>
</dbReference>
<dbReference type="EMBL" id="JAZHBM010000001">
    <property type="protein sequence ID" value="MEF3081911.1"/>
    <property type="molecule type" value="Genomic_DNA"/>
</dbReference>
<gene>
    <name evidence="1" type="ORF">V3391_06750</name>
</gene>
<proteinExistence type="predicted"/>